<feature type="compositionally biased region" description="Polar residues" evidence="3">
    <location>
        <begin position="1209"/>
        <end position="1219"/>
    </location>
</feature>
<reference evidence="5" key="1">
    <citation type="journal article" date="2019" name="Plant J.">
        <title>Chlorella vulgaris genome assembly and annotation reveals the molecular basis for metabolic acclimation to high light conditions.</title>
        <authorList>
            <person name="Cecchin M."/>
            <person name="Marcolungo L."/>
            <person name="Rossato M."/>
            <person name="Girolomoni L."/>
            <person name="Cosentino E."/>
            <person name="Cuine S."/>
            <person name="Li-Beisson Y."/>
            <person name="Delledonne M."/>
            <person name="Ballottari M."/>
        </authorList>
    </citation>
    <scope>NUCLEOTIDE SEQUENCE</scope>
    <source>
        <strain evidence="5">211/11P</strain>
    </source>
</reference>
<protein>
    <recommendedName>
        <fullName evidence="4">SH3 domain-containing protein</fullName>
    </recommendedName>
</protein>
<feature type="compositionally biased region" description="Gly residues" evidence="3">
    <location>
        <begin position="1252"/>
        <end position="1261"/>
    </location>
</feature>
<feature type="compositionally biased region" description="Low complexity" evidence="3">
    <location>
        <begin position="1241"/>
        <end position="1251"/>
    </location>
</feature>
<dbReference type="Proteomes" id="UP001055712">
    <property type="component" value="Unassembled WGS sequence"/>
</dbReference>
<evidence type="ECO:0000313" key="6">
    <source>
        <dbReference type="Proteomes" id="UP001055712"/>
    </source>
</evidence>
<feature type="domain" description="SH3" evidence="4">
    <location>
        <begin position="1096"/>
        <end position="1157"/>
    </location>
</feature>
<dbReference type="InterPro" id="IPR016024">
    <property type="entry name" value="ARM-type_fold"/>
</dbReference>
<dbReference type="SUPFAM" id="SSF50044">
    <property type="entry name" value="SH3-domain"/>
    <property type="match status" value="2"/>
</dbReference>
<dbReference type="OrthoDB" id="537927at2759"/>
<feature type="compositionally biased region" description="Low complexity" evidence="3">
    <location>
        <begin position="1036"/>
        <end position="1050"/>
    </location>
</feature>
<dbReference type="SUPFAM" id="SSF48371">
    <property type="entry name" value="ARM repeat"/>
    <property type="match status" value="1"/>
</dbReference>
<feature type="compositionally biased region" description="Gly residues" evidence="3">
    <location>
        <begin position="1076"/>
        <end position="1090"/>
    </location>
</feature>
<dbReference type="Gene3D" id="2.30.30.40">
    <property type="entry name" value="SH3 Domains"/>
    <property type="match status" value="1"/>
</dbReference>
<dbReference type="SMART" id="SM00326">
    <property type="entry name" value="SH3"/>
    <property type="match status" value="2"/>
</dbReference>
<feature type="compositionally biased region" description="Polar residues" evidence="3">
    <location>
        <begin position="1270"/>
        <end position="1297"/>
    </location>
</feature>
<feature type="region of interest" description="Disordered" evidence="3">
    <location>
        <begin position="1180"/>
        <end position="1367"/>
    </location>
</feature>
<evidence type="ECO:0000313" key="5">
    <source>
        <dbReference type="EMBL" id="KAI3430477.1"/>
    </source>
</evidence>
<feature type="region of interest" description="Disordered" evidence="3">
    <location>
        <begin position="1035"/>
        <end position="1090"/>
    </location>
</feature>
<dbReference type="PANTHER" id="PTHR48151:SF3">
    <property type="entry name" value="SH3 DOMAIN-CONTAINING PROTEIN"/>
    <property type="match status" value="1"/>
</dbReference>
<dbReference type="InterPro" id="IPR036028">
    <property type="entry name" value="SH3-like_dom_sf"/>
</dbReference>
<comment type="caution">
    <text evidence="5">The sequence shown here is derived from an EMBL/GenBank/DDBJ whole genome shotgun (WGS) entry which is preliminary data.</text>
</comment>
<feature type="compositionally biased region" description="Low complexity" evidence="3">
    <location>
        <begin position="1064"/>
        <end position="1075"/>
    </location>
</feature>
<evidence type="ECO:0000256" key="3">
    <source>
        <dbReference type="SAM" id="MobiDB-lite"/>
    </source>
</evidence>
<dbReference type="EMBL" id="SIDB01000007">
    <property type="protein sequence ID" value="KAI3430477.1"/>
    <property type="molecule type" value="Genomic_DNA"/>
</dbReference>
<feature type="compositionally biased region" description="Gly residues" evidence="3">
    <location>
        <begin position="1339"/>
        <end position="1348"/>
    </location>
</feature>
<sequence length="1420" mass="145112">MSSSKDKAKGRLARLVSSAGRSPPPPAAAPTAATPAQVLKPAAAPFGRDPRLSRYISTRAFNRPEGVGVQEVLRALAEAVRSKDKNARQQLMGLLLRLFFYEELPPEAIQLLVPLFQAQGKDVRTLRSLYYLASTYVCSGSGGTPTLYDPSLVGKRPDEKALQAVLAEAWRLLDSSGLDPAVARSTFFLAAAAARSNSAARKQLAAQVQRAIAAADEQAAAGGPLAKTQRRSAANDWDLQHTAFATSRLAGTANGADEISRSFAVGVGSGDPVGARHALALGFDVALRDASFVVREMHQAVSDAAQQYDAGGPGPLRTPGQGVNLEDSFARMHLARLCAAVVHSDQSATDVSRDGAPFWAMLCLLATRDPVDLVRFAAIDAMTGVLPSASASLGASKLGSSTREDTVARQRRGRAWRLLAAQGGQQVTVPGAGDKGAMKLVDVVGRLLLLALRKAGGSAARFCVAAGAVASLAESCMASQTAGTSRHGSSVDVDRVMAVLAGELGGLVEASLPAAQRCAVIEALLYLQAAGYATSFTPTKLVQAGGGESGTWTGGMQDALLTAVLKCAKAKPKEAATFLGYATAVVGIAPSGIDLAKVTELWDAAVAAGREGRAAVLAVVMDALGSPPPPSTQARGAGRVSEVTRAAQEEDGWNAFVSTAAWWLGENANALCDEFCGRKLTPTAIPASIQAAAAAAAASAAAAAAAAAGTQRAAAGSGSDEEGLAAALPAADESGDDAESGDGDGDAAAAAAAAATSAAELLQQFGGRSPTLSRIMLALQSLMLTAVWQLRLAAAQALSKIAVRSGEPYRLQCYSILAAACTAGGGGGGDALGLQSATRPTLSLLDKVYAAQVVLDQLWREHGEEVEAWPKEVVASLAKRNAELAQQAGRYVCSVPADRYSLLGYRATQVLATDEGAADYSFLKGGTEPEQVLQVGDRVGEQLAANKNREVDAILGSHASDEGGSLSTKLASASAFSGTSPTLDDRSKEIDRLLTGGAATAEPWGFASTGSGFNAFAEQTASAADTSSAFLPVPPTADSSAAATPRVGSGAARGGSGDWGSSGSGMPRAASPSGSSVGGAGWFGEQGGGGDAAGTRAIGVGTVLHTFVGDYNQPEELSVFDGDKVEILEDTDGWMLVRDPSGREGLVPTSYLQVDVLYQQKLQSAAEAEAAAAAAAYQRKAAGTPTRAHRRGASVDWGQQNKEDLLDNIFSSYPANSMPSMPEEQPASFAQSPSFLGGGASSSSTAEASGAEYGGGPGTGGSLTPVPRQDSFTGVSGRTDSMWASQPLRQESLQRSSDAPFAEGPGGGATRSATALSPSHRRSPSGASSSHRRTLSGASSGGLAGGGDPYDQGSMPGTPSRVEGPERGIVAGFVGELEGELSVEPGERVKVHSEVDGWARVIRLSDHRSGLVPTWAVGGE</sequence>
<keyword evidence="6" id="KW-1185">Reference proteome</keyword>
<gene>
    <name evidence="5" type="ORF">D9Q98_005072</name>
</gene>
<accession>A0A9D4TNF3</accession>
<evidence type="ECO:0000256" key="2">
    <source>
        <dbReference type="PROSITE-ProRule" id="PRU00192"/>
    </source>
</evidence>
<dbReference type="Pfam" id="PF07653">
    <property type="entry name" value="SH3_2"/>
    <property type="match status" value="1"/>
</dbReference>
<dbReference type="InterPro" id="IPR001452">
    <property type="entry name" value="SH3_domain"/>
</dbReference>
<name>A0A9D4TNF3_CHLVU</name>
<reference evidence="5" key="2">
    <citation type="submission" date="2020-11" db="EMBL/GenBank/DDBJ databases">
        <authorList>
            <person name="Cecchin M."/>
            <person name="Marcolungo L."/>
            <person name="Rossato M."/>
            <person name="Girolomoni L."/>
            <person name="Cosentino E."/>
            <person name="Cuine S."/>
            <person name="Li-Beisson Y."/>
            <person name="Delledonne M."/>
            <person name="Ballottari M."/>
        </authorList>
    </citation>
    <scope>NUCLEOTIDE SEQUENCE</scope>
    <source>
        <strain evidence="5">211/11P</strain>
        <tissue evidence="5">Whole cell</tissue>
    </source>
</reference>
<dbReference type="PROSITE" id="PS50002">
    <property type="entry name" value="SH3"/>
    <property type="match status" value="1"/>
</dbReference>
<keyword evidence="1 2" id="KW-0728">SH3 domain</keyword>
<evidence type="ECO:0000259" key="4">
    <source>
        <dbReference type="PROSITE" id="PS50002"/>
    </source>
</evidence>
<evidence type="ECO:0000256" key="1">
    <source>
        <dbReference type="ARBA" id="ARBA00022443"/>
    </source>
</evidence>
<proteinExistence type="predicted"/>
<feature type="region of interest" description="Disordered" evidence="3">
    <location>
        <begin position="1"/>
        <end position="36"/>
    </location>
</feature>
<feature type="compositionally biased region" description="Gly residues" evidence="3">
    <location>
        <begin position="1051"/>
        <end position="1063"/>
    </location>
</feature>
<dbReference type="PANTHER" id="PTHR48151">
    <property type="entry name" value="SH3 DOMAIN-CONTAINING PROTEIN"/>
    <property type="match status" value="1"/>
</dbReference>
<dbReference type="InterPro" id="IPR053296">
    <property type="entry name" value="TSET_member_tstB"/>
</dbReference>
<organism evidence="5 6">
    <name type="scientific">Chlorella vulgaris</name>
    <name type="common">Green alga</name>
    <dbReference type="NCBI Taxonomy" id="3077"/>
    <lineage>
        <taxon>Eukaryota</taxon>
        <taxon>Viridiplantae</taxon>
        <taxon>Chlorophyta</taxon>
        <taxon>core chlorophytes</taxon>
        <taxon>Trebouxiophyceae</taxon>
        <taxon>Chlorellales</taxon>
        <taxon>Chlorellaceae</taxon>
        <taxon>Chlorella clade</taxon>
        <taxon>Chlorella</taxon>
    </lineage>
</organism>